<dbReference type="Proteomes" id="UP001381693">
    <property type="component" value="Unassembled WGS sequence"/>
</dbReference>
<evidence type="ECO:0000313" key="1">
    <source>
        <dbReference type="EMBL" id="KAK7085368.1"/>
    </source>
</evidence>
<dbReference type="AlphaFoldDB" id="A0AAN8XPL0"/>
<accession>A0AAN8XPL0</accession>
<organism evidence="1 2">
    <name type="scientific">Halocaridina rubra</name>
    <name type="common">Hawaiian red shrimp</name>
    <dbReference type="NCBI Taxonomy" id="373956"/>
    <lineage>
        <taxon>Eukaryota</taxon>
        <taxon>Metazoa</taxon>
        <taxon>Ecdysozoa</taxon>
        <taxon>Arthropoda</taxon>
        <taxon>Crustacea</taxon>
        <taxon>Multicrustacea</taxon>
        <taxon>Malacostraca</taxon>
        <taxon>Eumalacostraca</taxon>
        <taxon>Eucarida</taxon>
        <taxon>Decapoda</taxon>
        <taxon>Pleocyemata</taxon>
        <taxon>Caridea</taxon>
        <taxon>Atyoidea</taxon>
        <taxon>Atyidae</taxon>
        <taxon>Halocaridina</taxon>
    </lineage>
</organism>
<gene>
    <name evidence="1" type="ORF">SK128_023545</name>
</gene>
<keyword evidence="2" id="KW-1185">Reference proteome</keyword>
<comment type="caution">
    <text evidence="1">The sequence shown here is derived from an EMBL/GenBank/DDBJ whole genome shotgun (WGS) entry which is preliminary data.</text>
</comment>
<evidence type="ECO:0000313" key="2">
    <source>
        <dbReference type="Proteomes" id="UP001381693"/>
    </source>
</evidence>
<sequence>MPSVINHCIILLPTRTVVICKSHYQLPNTARDNSLEFYNEHLRWLPIALILLFGFYRSELQAGGCGYLSSNSAIN</sequence>
<protein>
    <submittedName>
        <fullName evidence="1">Uncharacterized protein</fullName>
    </submittedName>
</protein>
<dbReference type="EMBL" id="JAXCGZ010001099">
    <property type="protein sequence ID" value="KAK7085368.1"/>
    <property type="molecule type" value="Genomic_DNA"/>
</dbReference>
<reference evidence="1 2" key="1">
    <citation type="submission" date="2023-11" db="EMBL/GenBank/DDBJ databases">
        <title>Halocaridina rubra genome assembly.</title>
        <authorList>
            <person name="Smith C."/>
        </authorList>
    </citation>
    <scope>NUCLEOTIDE SEQUENCE [LARGE SCALE GENOMIC DNA]</scope>
    <source>
        <strain evidence="1">EP-1</strain>
        <tissue evidence="1">Whole</tissue>
    </source>
</reference>
<name>A0AAN8XPL0_HALRR</name>
<proteinExistence type="predicted"/>